<dbReference type="RefSeq" id="WP_225250103.1">
    <property type="nucleotide sequence ID" value="NZ_JAIWIU010000042.1"/>
</dbReference>
<dbReference type="InterPro" id="IPR018004">
    <property type="entry name" value="KilA/APSES_HTH"/>
</dbReference>
<comment type="caution">
    <text evidence="2">The sequence shown here is derived from an EMBL/GenBank/DDBJ whole genome shotgun (WGS) entry which is preliminary data.</text>
</comment>
<proteinExistence type="predicted"/>
<dbReference type="InterPro" id="IPR017880">
    <property type="entry name" value="KilA_N"/>
</dbReference>
<protein>
    <submittedName>
        <fullName evidence="2">KilA-N domain-containing protein</fullName>
    </submittedName>
</protein>
<evidence type="ECO:0000313" key="2">
    <source>
        <dbReference type="EMBL" id="MCA2015890.1"/>
    </source>
</evidence>
<accession>A0ABS7YNP8</accession>
<dbReference type="PROSITE" id="PS51301">
    <property type="entry name" value="KILA_N"/>
    <property type="match status" value="1"/>
</dbReference>
<keyword evidence="3" id="KW-1185">Reference proteome</keyword>
<reference evidence="3" key="1">
    <citation type="submission" date="2023-07" db="EMBL/GenBank/DDBJ databases">
        <title>Molecular identification of indigenous halophilic bacteria isolated from red sea cost, biodegradation of synthetic dyes and assessment of degraded metabolite toxicity.</title>
        <authorList>
            <person name="Chaieb K."/>
            <person name="Altayb H.N."/>
        </authorList>
    </citation>
    <scope>NUCLEOTIDE SEQUENCE [LARGE SCALE GENOMIC DNA]</scope>
    <source>
        <strain evidence="3">K20</strain>
    </source>
</reference>
<dbReference type="EMBL" id="JAIWIU010000042">
    <property type="protein sequence ID" value="MCA2015890.1"/>
    <property type="molecule type" value="Genomic_DNA"/>
</dbReference>
<evidence type="ECO:0000313" key="3">
    <source>
        <dbReference type="Proteomes" id="UP001199044"/>
    </source>
</evidence>
<evidence type="ECO:0000259" key="1">
    <source>
        <dbReference type="PROSITE" id="PS51301"/>
    </source>
</evidence>
<dbReference type="SMART" id="SM01252">
    <property type="entry name" value="KilA-N"/>
    <property type="match status" value="1"/>
</dbReference>
<organism evidence="2 3">
    <name type="scientific">Vibrio tritonius</name>
    <dbReference type="NCBI Taxonomy" id="1435069"/>
    <lineage>
        <taxon>Bacteria</taxon>
        <taxon>Pseudomonadati</taxon>
        <taxon>Pseudomonadota</taxon>
        <taxon>Gammaproteobacteria</taxon>
        <taxon>Vibrionales</taxon>
        <taxon>Vibrionaceae</taxon>
        <taxon>Vibrio</taxon>
    </lineage>
</organism>
<dbReference type="Pfam" id="PF04383">
    <property type="entry name" value="KilA-N"/>
    <property type="match status" value="1"/>
</dbReference>
<feature type="domain" description="KilA-N" evidence="1">
    <location>
        <begin position="34"/>
        <end position="143"/>
    </location>
</feature>
<dbReference type="Proteomes" id="UP001199044">
    <property type="component" value="Unassembled WGS sequence"/>
</dbReference>
<name>A0ABS7YNP8_9VIBR</name>
<sequence length="185" mass="21106">MLNKPNATGFYKTAHLENQSRKQMSNNEGSLKEDITMNEVLTLGNIGIRRDSHGRYSLDDIMTVAIEAGRLDETCQIETFLNESSTSELLYTLEASEKFDFLPCETKAGRNGGTFVVKELVYHFAMWINPGLYFKVIRSFHELKLHNKALIDHAIEAVLVDTDLIEDQLVKILRKRIAEQRKSKA</sequence>
<gene>
    <name evidence="2" type="ORF">LDJ79_07190</name>
</gene>